<sequence>MMQEIPYLLEALSRSPKILSEFVKTIPENKLDSRRGESFWTIAEHYSHLAQVQPMLLKRFERFMNEDKPEFFPYVPGGGEKEPETPLCMSIDAALDQFASYRTRQLQLLENADDSSWGKTGIHPEYEEYSLYILTRHVLMHDHWHMYRMEELWLTRDAYLTRLE</sequence>
<reference evidence="2 3" key="1">
    <citation type="submission" date="2016-12" db="EMBL/GenBank/DDBJ databases">
        <authorList>
            <person name="Song W.-J."/>
            <person name="Kurnit D.M."/>
        </authorList>
    </citation>
    <scope>NUCLEOTIDE SEQUENCE [LARGE SCALE GENOMIC DNA]</scope>
    <source>
        <strain evidence="2 3">DSM 18488</strain>
    </source>
</reference>
<dbReference type="InterPro" id="IPR024775">
    <property type="entry name" value="DinB-like"/>
</dbReference>
<feature type="domain" description="DinB-like" evidence="1">
    <location>
        <begin position="11"/>
        <end position="146"/>
    </location>
</feature>
<evidence type="ECO:0000259" key="1">
    <source>
        <dbReference type="Pfam" id="PF12867"/>
    </source>
</evidence>
<dbReference type="AlphaFoldDB" id="A0A1M7Y3R1"/>
<evidence type="ECO:0000313" key="2">
    <source>
        <dbReference type="EMBL" id="SHO46810.1"/>
    </source>
</evidence>
<dbReference type="Proteomes" id="UP000184603">
    <property type="component" value="Unassembled WGS sequence"/>
</dbReference>
<dbReference type="RefSeq" id="WP_200802351.1">
    <property type="nucleotide sequence ID" value="NZ_FRFE01000006.1"/>
</dbReference>
<dbReference type="STRING" id="1121416.SAMN02745220_01648"/>
<dbReference type="SUPFAM" id="SSF109854">
    <property type="entry name" value="DinB/YfiT-like putative metalloenzymes"/>
    <property type="match status" value="1"/>
</dbReference>
<keyword evidence="3" id="KW-1185">Reference proteome</keyword>
<name>A0A1M7Y3R1_9BACT</name>
<protein>
    <submittedName>
        <fullName evidence="2">DinB superfamily protein</fullName>
    </submittedName>
</protein>
<gene>
    <name evidence="2" type="ORF">SAMN02745220_01648</name>
</gene>
<dbReference type="Pfam" id="PF12867">
    <property type="entry name" value="DinB_2"/>
    <property type="match status" value="1"/>
</dbReference>
<dbReference type="InterPro" id="IPR034660">
    <property type="entry name" value="DinB/YfiT-like"/>
</dbReference>
<evidence type="ECO:0000313" key="3">
    <source>
        <dbReference type="Proteomes" id="UP000184603"/>
    </source>
</evidence>
<dbReference type="Gene3D" id="1.20.120.450">
    <property type="entry name" value="dinb family like domain"/>
    <property type="match status" value="1"/>
</dbReference>
<proteinExistence type="predicted"/>
<dbReference type="EMBL" id="FRFE01000006">
    <property type="protein sequence ID" value="SHO46810.1"/>
    <property type="molecule type" value="Genomic_DNA"/>
</dbReference>
<accession>A0A1M7Y3R1</accession>
<organism evidence="2 3">
    <name type="scientific">Desulfopila aestuarii DSM 18488</name>
    <dbReference type="NCBI Taxonomy" id="1121416"/>
    <lineage>
        <taxon>Bacteria</taxon>
        <taxon>Pseudomonadati</taxon>
        <taxon>Thermodesulfobacteriota</taxon>
        <taxon>Desulfobulbia</taxon>
        <taxon>Desulfobulbales</taxon>
        <taxon>Desulfocapsaceae</taxon>
        <taxon>Desulfopila</taxon>
    </lineage>
</organism>